<dbReference type="Gene3D" id="3.40.50.1820">
    <property type="entry name" value="alpha/beta hydrolase"/>
    <property type="match status" value="1"/>
</dbReference>
<comment type="similarity">
    <text evidence="1 3">Belongs to the type-B carboxylesterase/lipase family.</text>
</comment>
<evidence type="ECO:0000259" key="4">
    <source>
        <dbReference type="Pfam" id="PF00135"/>
    </source>
</evidence>
<dbReference type="EMBL" id="FJOG01000001">
    <property type="protein sequence ID" value="CZR50255.1"/>
    <property type="molecule type" value="Genomic_DNA"/>
</dbReference>
<dbReference type="PROSITE" id="PS00122">
    <property type="entry name" value="CARBOXYLESTERASE_B_1"/>
    <property type="match status" value="1"/>
</dbReference>
<dbReference type="AlphaFoldDB" id="A0A1L7WBU9"/>
<dbReference type="GO" id="GO:0016787">
    <property type="term" value="F:hydrolase activity"/>
    <property type="evidence" value="ECO:0007669"/>
    <property type="project" value="UniProtKB-KW"/>
</dbReference>
<sequence length="576" mass="61185">MVTSIGLSLWLLSIFSSSGSTAAQSTSTSTATTTSSAVSSADSPIVSIYQHGNIQGNRSQYVNSVYNFKGVPYGGAPIGDLRWKHPPHPAAWNGTRDGTKFAPACPQPGVTDYSEDCLYLNVWTPDNATLNDYYADPSGVGVLPNATGSKYPVYVWIYGGRFAGGASSDPLYDGSGLAAKGVVVISMNYRLGALGFLAHPELSANSSSGTSGNYGLVDQQASLHWTIENCATFGGDPTRITIGGQSAGAASVLDHLNSPLADGLFTQVIAESGARYPSDPLIGSLAQSYRQLAEAEAQGEAYIKSLNVSSINEARDLPVEAFLASGMMSDTTYVGTVLENNTNYMEPPLFRPVIDGYVLPATYSSLLLSGNHSIVPVMTGNNKDESGASPNPGLSVANYTSISQLDFGSVGLADEYFALYPAGNTSASANNASNAFYRDQSRIGSWLWASEYAAGSQNVSANGNFTAYTYYWTHAPPGQTAGAYHMSEINYAFNNLYGTDRPWTAEDYAIADTMSNYWANFISNGNPNGDGLATWPANSAESTVTMELGDAFEVISVANSSNIAFMKEWFSKWTVY</sequence>
<name>A0A1L7WBU9_9HELO</name>
<dbReference type="InterPro" id="IPR029058">
    <property type="entry name" value="AB_hydrolase_fold"/>
</dbReference>
<dbReference type="InterPro" id="IPR050309">
    <property type="entry name" value="Type-B_Carboxylest/Lipase"/>
</dbReference>
<dbReference type="PROSITE" id="PS00941">
    <property type="entry name" value="CARBOXYLESTERASE_B_2"/>
    <property type="match status" value="1"/>
</dbReference>
<dbReference type="OrthoDB" id="408631at2759"/>
<feature type="signal peptide" evidence="3">
    <location>
        <begin position="1"/>
        <end position="23"/>
    </location>
</feature>
<proteinExistence type="inferred from homology"/>
<dbReference type="InterPro" id="IPR019826">
    <property type="entry name" value="Carboxylesterase_B_AS"/>
</dbReference>
<dbReference type="STRING" id="576137.A0A1L7WBU9"/>
<evidence type="ECO:0000256" key="1">
    <source>
        <dbReference type="ARBA" id="ARBA00005964"/>
    </source>
</evidence>
<evidence type="ECO:0000313" key="5">
    <source>
        <dbReference type="EMBL" id="CZR50255.1"/>
    </source>
</evidence>
<keyword evidence="3" id="KW-0732">Signal</keyword>
<dbReference type="InterPro" id="IPR019819">
    <property type="entry name" value="Carboxylesterase_B_CS"/>
</dbReference>
<reference evidence="5 6" key="1">
    <citation type="submission" date="2016-03" db="EMBL/GenBank/DDBJ databases">
        <authorList>
            <person name="Ploux O."/>
        </authorList>
    </citation>
    <scope>NUCLEOTIDE SEQUENCE [LARGE SCALE GENOMIC DNA]</scope>
    <source>
        <strain evidence="5 6">UAMH 11012</strain>
    </source>
</reference>
<dbReference type="SUPFAM" id="SSF53474">
    <property type="entry name" value="alpha/beta-Hydrolases"/>
    <property type="match status" value="1"/>
</dbReference>
<keyword evidence="6" id="KW-1185">Reference proteome</keyword>
<dbReference type="Pfam" id="PF00135">
    <property type="entry name" value="COesterase"/>
    <property type="match status" value="1"/>
</dbReference>
<evidence type="ECO:0000256" key="3">
    <source>
        <dbReference type="RuleBase" id="RU361235"/>
    </source>
</evidence>
<gene>
    <name evidence="5" type="ORF">PAC_00127</name>
</gene>
<feature type="domain" description="Carboxylesterase type B" evidence="4">
    <location>
        <begin position="43"/>
        <end position="553"/>
    </location>
</feature>
<evidence type="ECO:0000256" key="2">
    <source>
        <dbReference type="ARBA" id="ARBA00022801"/>
    </source>
</evidence>
<protein>
    <recommendedName>
        <fullName evidence="3">Carboxylic ester hydrolase</fullName>
        <ecNumber evidence="3">3.1.1.-</ecNumber>
    </recommendedName>
</protein>
<evidence type="ECO:0000313" key="6">
    <source>
        <dbReference type="Proteomes" id="UP000184330"/>
    </source>
</evidence>
<dbReference type="PANTHER" id="PTHR11559">
    <property type="entry name" value="CARBOXYLESTERASE"/>
    <property type="match status" value="1"/>
</dbReference>
<dbReference type="InterPro" id="IPR002018">
    <property type="entry name" value="CarbesteraseB"/>
</dbReference>
<keyword evidence="2 3" id="KW-0378">Hydrolase</keyword>
<feature type="chain" id="PRO_5011814868" description="Carboxylic ester hydrolase" evidence="3">
    <location>
        <begin position="24"/>
        <end position="576"/>
    </location>
</feature>
<accession>A0A1L7WBU9</accession>
<dbReference type="EC" id="3.1.1.-" evidence="3"/>
<dbReference type="Proteomes" id="UP000184330">
    <property type="component" value="Unassembled WGS sequence"/>
</dbReference>
<organism evidence="5 6">
    <name type="scientific">Phialocephala subalpina</name>
    <dbReference type="NCBI Taxonomy" id="576137"/>
    <lineage>
        <taxon>Eukaryota</taxon>
        <taxon>Fungi</taxon>
        <taxon>Dikarya</taxon>
        <taxon>Ascomycota</taxon>
        <taxon>Pezizomycotina</taxon>
        <taxon>Leotiomycetes</taxon>
        <taxon>Helotiales</taxon>
        <taxon>Mollisiaceae</taxon>
        <taxon>Phialocephala</taxon>
        <taxon>Phialocephala fortinii species complex</taxon>
    </lineage>
</organism>